<dbReference type="EnsemblMetazoa" id="tetur19g01230.1">
    <property type="protein sequence ID" value="tetur19g01230.1"/>
    <property type="gene ID" value="tetur19g01230"/>
</dbReference>
<reference evidence="3" key="1">
    <citation type="submission" date="2011-08" db="EMBL/GenBank/DDBJ databases">
        <authorList>
            <person name="Rombauts S."/>
        </authorList>
    </citation>
    <scope>NUCLEOTIDE SEQUENCE</scope>
    <source>
        <strain evidence="3">London</strain>
    </source>
</reference>
<keyword evidence="3" id="KW-1185">Reference proteome</keyword>
<dbReference type="AlphaFoldDB" id="T1KRZ3"/>
<dbReference type="Proteomes" id="UP000015104">
    <property type="component" value="Unassembled WGS sequence"/>
</dbReference>
<sequence length="438" mass="48143">MMVLIMANINYLVILICSTVFLLSSFVSSQQKLRNLEDPTEFFKYALYLRTDHPEYYAKNFKGITDHYNKLISATEAKRLSLNTRSSDNNGQPNSVFNSAGPRTPMQHDGLSRWPPRIPQGNNASPSRPKSEQKAGRTYSRSLSSTVSPKDEAIQKVMRDILKAETTNATNPDLDWARKCFTLGYNNTNGSCQSEPEVIKLAPNETICLTYFKFGCQYQLNQDFCVAGVDEVMKNTSFTCDLNINGDSELMSIQCCMACKSGINAAISKDSCDMHLDNSMPSFAQEKCCNSFLNQNISVSTTESIPVSFKPGSMNAIMSDLDDQVSNSTTFKLSNSLDSTTESIKPGSLNEVVVHLDDRFSNNETNKPEIDSSTVPETSTLPTTTTTIATPSTSTESTTAPSTTTTAATTTTITTELTTTTSTTTNYVRNNNSTTNNH</sequence>
<dbReference type="KEGG" id="tut:107366859"/>
<proteinExistence type="predicted"/>
<organism evidence="2 3">
    <name type="scientific">Tetranychus urticae</name>
    <name type="common">Two-spotted spider mite</name>
    <dbReference type="NCBI Taxonomy" id="32264"/>
    <lineage>
        <taxon>Eukaryota</taxon>
        <taxon>Metazoa</taxon>
        <taxon>Ecdysozoa</taxon>
        <taxon>Arthropoda</taxon>
        <taxon>Chelicerata</taxon>
        <taxon>Arachnida</taxon>
        <taxon>Acari</taxon>
        <taxon>Acariformes</taxon>
        <taxon>Trombidiformes</taxon>
        <taxon>Prostigmata</taxon>
        <taxon>Eleutherengona</taxon>
        <taxon>Raphignathae</taxon>
        <taxon>Tetranychoidea</taxon>
        <taxon>Tetranychidae</taxon>
        <taxon>Tetranychus</taxon>
    </lineage>
</organism>
<accession>T1KRZ3</accession>
<gene>
    <name evidence="2" type="primary">107366859</name>
</gene>
<feature type="compositionally biased region" description="Polar residues" evidence="1">
    <location>
        <begin position="139"/>
        <end position="148"/>
    </location>
</feature>
<feature type="compositionally biased region" description="Polar residues" evidence="1">
    <location>
        <begin position="83"/>
        <end position="98"/>
    </location>
</feature>
<dbReference type="HOGENOM" id="CLU_626037_0_0_1"/>
<name>T1KRZ3_TETUR</name>
<feature type="compositionally biased region" description="Basic and acidic residues" evidence="1">
    <location>
        <begin position="361"/>
        <end position="370"/>
    </location>
</feature>
<feature type="region of interest" description="Disordered" evidence="1">
    <location>
        <begin position="83"/>
        <end position="150"/>
    </location>
</feature>
<dbReference type="EMBL" id="CAEY01000421">
    <property type="status" value="NOT_ANNOTATED_CDS"/>
    <property type="molecule type" value="Genomic_DNA"/>
</dbReference>
<evidence type="ECO:0000313" key="2">
    <source>
        <dbReference type="EnsemblMetazoa" id="tetur19g01230.1"/>
    </source>
</evidence>
<feature type="region of interest" description="Disordered" evidence="1">
    <location>
        <begin position="361"/>
        <end position="407"/>
    </location>
</feature>
<evidence type="ECO:0000313" key="3">
    <source>
        <dbReference type="Proteomes" id="UP000015104"/>
    </source>
</evidence>
<evidence type="ECO:0000256" key="1">
    <source>
        <dbReference type="SAM" id="MobiDB-lite"/>
    </source>
</evidence>
<reference evidence="2" key="2">
    <citation type="submission" date="2015-06" db="UniProtKB">
        <authorList>
            <consortium name="EnsemblMetazoa"/>
        </authorList>
    </citation>
    <scope>IDENTIFICATION</scope>
</reference>
<feature type="compositionally biased region" description="Low complexity" evidence="1">
    <location>
        <begin position="372"/>
        <end position="407"/>
    </location>
</feature>
<protein>
    <submittedName>
        <fullName evidence="2">Uncharacterized protein</fullName>
    </submittedName>
</protein>